<comment type="caution">
    <text evidence="6">The sequence shown here is derived from an EMBL/GenBank/DDBJ whole genome shotgun (WGS) entry which is preliminary data.</text>
</comment>
<dbReference type="HOGENOM" id="CLU_015540_2_1_1"/>
<evidence type="ECO:0000256" key="2">
    <source>
        <dbReference type="SAM" id="Coils"/>
    </source>
</evidence>
<dbReference type="InterPro" id="IPR006767">
    <property type="entry name" value="Cwf19-like_C_dom-2"/>
</dbReference>
<evidence type="ECO:0000256" key="1">
    <source>
        <dbReference type="ARBA" id="ARBA00006795"/>
    </source>
</evidence>
<dbReference type="InterPro" id="IPR036265">
    <property type="entry name" value="HIT-like_sf"/>
</dbReference>
<keyword evidence="2" id="KW-0175">Coiled coil</keyword>
<dbReference type="SUPFAM" id="SSF54197">
    <property type="entry name" value="HIT-like"/>
    <property type="match status" value="1"/>
</dbReference>
<evidence type="ECO:0000256" key="3">
    <source>
        <dbReference type="SAM" id="MobiDB-lite"/>
    </source>
</evidence>
<evidence type="ECO:0000313" key="6">
    <source>
        <dbReference type="EMBL" id="KHJ32743.1"/>
    </source>
</evidence>
<keyword evidence="7" id="KW-1185">Reference proteome</keyword>
<organism evidence="6 7">
    <name type="scientific">Uncinula necator</name>
    <name type="common">Grape powdery mildew</name>
    <dbReference type="NCBI Taxonomy" id="52586"/>
    <lineage>
        <taxon>Eukaryota</taxon>
        <taxon>Fungi</taxon>
        <taxon>Dikarya</taxon>
        <taxon>Ascomycota</taxon>
        <taxon>Pezizomycotina</taxon>
        <taxon>Leotiomycetes</taxon>
        <taxon>Erysiphales</taxon>
        <taxon>Erysiphaceae</taxon>
        <taxon>Erysiphe</taxon>
    </lineage>
</organism>
<dbReference type="OMA" id="FMKCLTR"/>
<evidence type="ECO:0000259" key="5">
    <source>
        <dbReference type="Pfam" id="PF04677"/>
    </source>
</evidence>
<feature type="compositionally biased region" description="Basic residues" evidence="3">
    <location>
        <begin position="12"/>
        <end position="45"/>
    </location>
</feature>
<dbReference type="Pfam" id="PF04677">
    <property type="entry name" value="CwfJ_C_1"/>
    <property type="match status" value="1"/>
</dbReference>
<feature type="region of interest" description="Disordered" evidence="3">
    <location>
        <begin position="1"/>
        <end position="82"/>
    </location>
</feature>
<proteinExistence type="inferred from homology"/>
<feature type="compositionally biased region" description="Basic and acidic residues" evidence="3">
    <location>
        <begin position="70"/>
        <end position="82"/>
    </location>
</feature>
<dbReference type="GO" id="GO:0005684">
    <property type="term" value="C:U2-type spliceosomal complex"/>
    <property type="evidence" value="ECO:0007669"/>
    <property type="project" value="EnsemblFungi"/>
</dbReference>
<dbReference type="PANTHER" id="PTHR12072">
    <property type="entry name" value="CWF19, CELL CYCLE CONTROL PROTEIN"/>
    <property type="match status" value="1"/>
</dbReference>
<dbReference type="GO" id="GO:0045292">
    <property type="term" value="P:mRNA cis splicing, via spliceosome"/>
    <property type="evidence" value="ECO:0007669"/>
    <property type="project" value="EnsemblFungi"/>
</dbReference>
<sequence length="652" mass="76395">MESLEDFEKHLANKRRHKEERRERERKRHNHHSKSLERHRSKRSRQNYDDDYDENKSKNERTSYSQSELSESKEEKISKIRRDDWMISPPKIELDNVKKKNTREIERKQDHNLIIHKNELNRTLNEPANREKSDQILNSNIVTTPEVSYTFGDAGSQWRMTKLKGVYRQAEISGRPVDEVAIERYGDLREFDNAREEEIEIERRKVFGEDYIKKEKPSGDLFRQRKSYINSDKTSNLPIEQGKKSTPCDFPEQKLNYNLPIIDSTSLNRMKAQLIKAKLRKSADVAKLEEEYNKAMENHLQISSEPTVIELGPMECRLLAGTREEVVPVCNKRGRERGAVKENEDLTIEDMVREERKIRGQLGGDSLRAAERIVKDSKFQTDLDYMDENASNLAKRVHKSDISLKNIAINEYKKMNHILDHCQLCYHEDKKPSPVAPVISLATRVYLTLPTQPELSEGGAVIVPLEHRTNLLECDNDEWEEIRNFMKCLIRMYHDQGRSVIFYENAAAPQRRRHAAMNVVPIPYSLGKMAPAFFKEAILSSDEEWSQHRKLIDTAGRSREGLGKLAFHQSIAKEMPYFHAWFDINGGLGHIIEDSYKWPKGDLFTREVIGGMLNLETEVIRKQGRWHSNDKRVQSFRERWRKFDWTHALINE</sequence>
<comment type="similarity">
    <text evidence="1">Belongs to the CWF19 family.</text>
</comment>
<dbReference type="AlphaFoldDB" id="A0A0B1P394"/>
<feature type="domain" description="Cwf19-like protein C-terminal" evidence="4">
    <location>
        <begin position="544"/>
        <end position="646"/>
    </location>
</feature>
<dbReference type="InterPro" id="IPR040194">
    <property type="entry name" value="Cwf19-like"/>
</dbReference>
<evidence type="ECO:0000313" key="7">
    <source>
        <dbReference type="Proteomes" id="UP000030854"/>
    </source>
</evidence>
<gene>
    <name evidence="6" type="ORF">EV44_g3012</name>
</gene>
<reference evidence="6 7" key="1">
    <citation type="journal article" date="2014" name="BMC Genomics">
        <title>Adaptive genomic structural variation in the grape powdery mildew pathogen, Erysiphe necator.</title>
        <authorList>
            <person name="Jones L."/>
            <person name="Riaz S."/>
            <person name="Morales-Cruz A."/>
            <person name="Amrine K.C."/>
            <person name="McGuire B."/>
            <person name="Gubler W.D."/>
            <person name="Walker M.A."/>
            <person name="Cantu D."/>
        </authorList>
    </citation>
    <scope>NUCLEOTIDE SEQUENCE [LARGE SCALE GENOMIC DNA]</scope>
    <source>
        <strain evidence="7">c</strain>
    </source>
</reference>
<dbReference type="GO" id="GO:0000974">
    <property type="term" value="C:Prp19 complex"/>
    <property type="evidence" value="ECO:0007669"/>
    <property type="project" value="EnsemblFungi"/>
</dbReference>
<dbReference type="GO" id="GO:0071014">
    <property type="term" value="C:post-mRNA release spliceosomal complex"/>
    <property type="evidence" value="ECO:0007669"/>
    <property type="project" value="EnsemblFungi"/>
</dbReference>
<evidence type="ECO:0000259" key="4">
    <source>
        <dbReference type="Pfam" id="PF04676"/>
    </source>
</evidence>
<name>A0A0B1P394_UNCNE</name>
<accession>A0A0B1P394</accession>
<dbReference type="Pfam" id="PF04676">
    <property type="entry name" value="CwfJ_C_2"/>
    <property type="match status" value="1"/>
</dbReference>
<dbReference type="STRING" id="52586.A0A0B1P394"/>
<dbReference type="InterPro" id="IPR006768">
    <property type="entry name" value="Cwf19-like_C_dom-1"/>
</dbReference>
<feature type="domain" description="Cwf19-like C-terminal" evidence="5">
    <location>
        <begin position="410"/>
        <end position="535"/>
    </location>
</feature>
<dbReference type="Proteomes" id="UP000030854">
    <property type="component" value="Unassembled WGS sequence"/>
</dbReference>
<feature type="compositionally biased region" description="Basic and acidic residues" evidence="3">
    <location>
        <begin position="1"/>
        <end position="11"/>
    </location>
</feature>
<dbReference type="EMBL" id="JNVN01001841">
    <property type="protein sequence ID" value="KHJ32743.1"/>
    <property type="molecule type" value="Genomic_DNA"/>
</dbReference>
<feature type="coiled-coil region" evidence="2">
    <location>
        <begin position="271"/>
        <end position="305"/>
    </location>
</feature>
<protein>
    <submittedName>
        <fullName evidence="6">Putative cell cycle control protein cwf19</fullName>
    </submittedName>
</protein>
<dbReference type="PANTHER" id="PTHR12072:SF5">
    <property type="entry name" value="CWF19-LIKE PROTEIN 2"/>
    <property type="match status" value="1"/>
</dbReference>